<dbReference type="InterPro" id="IPR008949">
    <property type="entry name" value="Isoprenoid_synthase_dom_sf"/>
</dbReference>
<gene>
    <name evidence="2" type="ORF">HRG_04042</name>
</gene>
<dbReference type="EMBL" id="JAIZPD010000003">
    <property type="protein sequence ID" value="KAH0966026.1"/>
    <property type="molecule type" value="Genomic_DNA"/>
</dbReference>
<proteinExistence type="predicted"/>
<feature type="region of interest" description="Disordered" evidence="1">
    <location>
        <begin position="1"/>
        <end position="46"/>
    </location>
</feature>
<evidence type="ECO:0000313" key="2">
    <source>
        <dbReference type="EMBL" id="KAH0966026.1"/>
    </source>
</evidence>
<dbReference type="RefSeq" id="XP_044723539.1">
    <property type="nucleotide sequence ID" value="XM_044862513.1"/>
</dbReference>
<dbReference type="AlphaFoldDB" id="A0A9P8N502"/>
<dbReference type="GeneID" id="68353171"/>
<evidence type="ECO:0000313" key="3">
    <source>
        <dbReference type="Proteomes" id="UP000824596"/>
    </source>
</evidence>
<reference evidence="2" key="1">
    <citation type="submission" date="2021-09" db="EMBL/GenBank/DDBJ databases">
        <title>A high-quality genome of the endoparasitic fungus Hirsutella rhossiliensis with a comparison of Hirsutella genomes reveals transposable elements contributing to genome size variation.</title>
        <authorList>
            <person name="Lin R."/>
            <person name="Jiao Y."/>
            <person name="Sun X."/>
            <person name="Ling J."/>
            <person name="Xie B."/>
            <person name="Cheng X."/>
        </authorList>
    </citation>
    <scope>NUCLEOTIDE SEQUENCE</scope>
    <source>
        <strain evidence="2">HR02</strain>
    </source>
</reference>
<dbReference type="Proteomes" id="UP000824596">
    <property type="component" value="Unassembled WGS sequence"/>
</dbReference>
<sequence length="157" mass="18019">MASRTEEQLYSEQEAFRRPRYTFPDLDGGEPEPGFGDEKRHNAASRPAPFSAFQSIRRQTSGGLSYAKYLCMQKEYRCLPDRVLSHAVIIRMHELVATLIGYHNDFIWLLKELARKWDVAKPRSHRPTRARTGLERGPLEGTRDPRLASCRACQVAT</sequence>
<keyword evidence="3" id="KW-1185">Reference proteome</keyword>
<dbReference type="Gene3D" id="1.10.600.10">
    <property type="entry name" value="Farnesyl Diphosphate Synthase"/>
    <property type="match status" value="1"/>
</dbReference>
<name>A0A9P8N502_9HYPO</name>
<feature type="compositionally biased region" description="Basic and acidic residues" evidence="1">
    <location>
        <begin position="132"/>
        <end position="143"/>
    </location>
</feature>
<accession>A0A9P8N502</accession>
<dbReference type="OrthoDB" id="2861623at2759"/>
<organism evidence="2 3">
    <name type="scientific">Hirsutella rhossiliensis</name>
    <dbReference type="NCBI Taxonomy" id="111463"/>
    <lineage>
        <taxon>Eukaryota</taxon>
        <taxon>Fungi</taxon>
        <taxon>Dikarya</taxon>
        <taxon>Ascomycota</taxon>
        <taxon>Pezizomycotina</taxon>
        <taxon>Sordariomycetes</taxon>
        <taxon>Hypocreomycetidae</taxon>
        <taxon>Hypocreales</taxon>
        <taxon>Ophiocordycipitaceae</taxon>
        <taxon>Hirsutella</taxon>
    </lineage>
</organism>
<protein>
    <submittedName>
        <fullName evidence="2">Uncharacterized protein</fullName>
    </submittedName>
</protein>
<evidence type="ECO:0000256" key="1">
    <source>
        <dbReference type="SAM" id="MobiDB-lite"/>
    </source>
</evidence>
<feature type="region of interest" description="Disordered" evidence="1">
    <location>
        <begin position="121"/>
        <end position="143"/>
    </location>
</feature>
<comment type="caution">
    <text evidence="2">The sequence shown here is derived from an EMBL/GenBank/DDBJ whole genome shotgun (WGS) entry which is preliminary data.</text>
</comment>